<evidence type="ECO:0000256" key="3">
    <source>
        <dbReference type="SAM" id="MobiDB-lite"/>
    </source>
</evidence>
<evidence type="ECO:0000313" key="6">
    <source>
        <dbReference type="Proteomes" id="UP000054097"/>
    </source>
</evidence>
<dbReference type="Gene3D" id="3.30.70.330">
    <property type="match status" value="1"/>
</dbReference>
<keyword evidence="6" id="KW-1185">Reference proteome</keyword>
<organism evidence="5 6">
    <name type="scientific">Serendipita vermifera MAFF 305830</name>
    <dbReference type="NCBI Taxonomy" id="933852"/>
    <lineage>
        <taxon>Eukaryota</taxon>
        <taxon>Fungi</taxon>
        <taxon>Dikarya</taxon>
        <taxon>Basidiomycota</taxon>
        <taxon>Agaricomycotina</taxon>
        <taxon>Agaricomycetes</taxon>
        <taxon>Sebacinales</taxon>
        <taxon>Serendipitaceae</taxon>
        <taxon>Serendipita</taxon>
    </lineage>
</organism>
<evidence type="ECO:0000313" key="5">
    <source>
        <dbReference type="EMBL" id="KIM23707.1"/>
    </source>
</evidence>
<feature type="domain" description="RRM" evidence="4">
    <location>
        <begin position="6"/>
        <end position="85"/>
    </location>
</feature>
<dbReference type="Pfam" id="PF00076">
    <property type="entry name" value="RRM_1"/>
    <property type="match status" value="1"/>
</dbReference>
<dbReference type="InterPro" id="IPR045164">
    <property type="entry name" value="RBM41/RNPC3"/>
</dbReference>
<dbReference type="GO" id="GO:0005689">
    <property type="term" value="C:U12-type spliceosomal complex"/>
    <property type="evidence" value="ECO:0007669"/>
    <property type="project" value="TreeGrafter"/>
</dbReference>
<dbReference type="GO" id="GO:0030626">
    <property type="term" value="F:U12 snRNA binding"/>
    <property type="evidence" value="ECO:0007669"/>
    <property type="project" value="TreeGrafter"/>
</dbReference>
<protein>
    <recommendedName>
        <fullName evidence="4">RRM domain-containing protein</fullName>
    </recommendedName>
</protein>
<dbReference type="InterPro" id="IPR035979">
    <property type="entry name" value="RBD_domain_sf"/>
</dbReference>
<proteinExistence type="predicted"/>
<dbReference type="SUPFAM" id="SSF54928">
    <property type="entry name" value="RNA-binding domain, RBD"/>
    <property type="match status" value="1"/>
</dbReference>
<evidence type="ECO:0000259" key="4">
    <source>
        <dbReference type="PROSITE" id="PS50102"/>
    </source>
</evidence>
<dbReference type="FunFam" id="3.30.70.330:FF:000039">
    <property type="entry name" value="U1 small nuclear ribonucleoprotein A"/>
    <property type="match status" value="1"/>
</dbReference>
<feature type="compositionally biased region" description="Basic and acidic residues" evidence="3">
    <location>
        <begin position="113"/>
        <end position="130"/>
    </location>
</feature>
<dbReference type="STRING" id="933852.A0A0C2X2N9"/>
<gene>
    <name evidence="5" type="ORF">M408DRAFT_332198</name>
</gene>
<sequence length="150" mass="16792">MSAPSPTLYIKNLNDRVNKDELRAQLYALFLPYGQVLDVVALKTAKMRGQAFVVFADLVAATTALRAWHGESFYDKPMHIEYAKSKSWATLKQEDPTFVPGIGKTNLPAPPRGGEKRPREADADNADERVTKKKAQVDPAEEEMEIEEDD</sequence>
<evidence type="ECO:0000256" key="2">
    <source>
        <dbReference type="PROSITE-ProRule" id="PRU00176"/>
    </source>
</evidence>
<dbReference type="HOGENOM" id="CLU_041869_2_1_1"/>
<dbReference type="GO" id="GO:0000398">
    <property type="term" value="P:mRNA splicing, via spliceosome"/>
    <property type="evidence" value="ECO:0007669"/>
    <property type="project" value="TreeGrafter"/>
</dbReference>
<accession>A0A0C2X2N9</accession>
<evidence type="ECO:0000256" key="1">
    <source>
        <dbReference type="ARBA" id="ARBA00022884"/>
    </source>
</evidence>
<dbReference type="PANTHER" id="PTHR16105">
    <property type="entry name" value="RNA-BINDING REGION-CONTAINING PROTEIN 3"/>
    <property type="match status" value="1"/>
</dbReference>
<keyword evidence="1 2" id="KW-0694">RNA-binding</keyword>
<dbReference type="AlphaFoldDB" id="A0A0C2X2N9"/>
<feature type="region of interest" description="Disordered" evidence="3">
    <location>
        <begin position="97"/>
        <end position="150"/>
    </location>
</feature>
<dbReference type="GO" id="GO:0097157">
    <property type="term" value="F:pre-mRNA intronic binding"/>
    <property type="evidence" value="ECO:0007669"/>
    <property type="project" value="TreeGrafter"/>
</dbReference>
<dbReference type="SMART" id="SM00360">
    <property type="entry name" value="RRM"/>
    <property type="match status" value="1"/>
</dbReference>
<dbReference type="OrthoDB" id="277802at2759"/>
<dbReference type="CDD" id="cd12246">
    <property type="entry name" value="RRM1_U1A_like"/>
    <property type="match status" value="1"/>
</dbReference>
<reference evidence="5 6" key="1">
    <citation type="submission" date="2014-04" db="EMBL/GenBank/DDBJ databases">
        <authorList>
            <consortium name="DOE Joint Genome Institute"/>
            <person name="Kuo A."/>
            <person name="Zuccaro A."/>
            <person name="Kohler A."/>
            <person name="Nagy L.G."/>
            <person name="Floudas D."/>
            <person name="Copeland A."/>
            <person name="Barry K.W."/>
            <person name="Cichocki N."/>
            <person name="Veneault-Fourrey C."/>
            <person name="LaButti K."/>
            <person name="Lindquist E.A."/>
            <person name="Lipzen A."/>
            <person name="Lundell T."/>
            <person name="Morin E."/>
            <person name="Murat C."/>
            <person name="Sun H."/>
            <person name="Tunlid A."/>
            <person name="Henrissat B."/>
            <person name="Grigoriev I.V."/>
            <person name="Hibbett D.S."/>
            <person name="Martin F."/>
            <person name="Nordberg H.P."/>
            <person name="Cantor M.N."/>
            <person name="Hua S.X."/>
        </authorList>
    </citation>
    <scope>NUCLEOTIDE SEQUENCE [LARGE SCALE GENOMIC DNA]</scope>
    <source>
        <strain evidence="5 6">MAFF 305830</strain>
    </source>
</reference>
<dbReference type="InterPro" id="IPR000504">
    <property type="entry name" value="RRM_dom"/>
</dbReference>
<dbReference type="PANTHER" id="PTHR16105:SF0">
    <property type="entry name" value="RNA-BINDING REGION-CONTAINING PROTEIN 3"/>
    <property type="match status" value="1"/>
</dbReference>
<feature type="compositionally biased region" description="Acidic residues" evidence="3">
    <location>
        <begin position="139"/>
        <end position="150"/>
    </location>
</feature>
<dbReference type="EMBL" id="KN824333">
    <property type="protein sequence ID" value="KIM23707.1"/>
    <property type="molecule type" value="Genomic_DNA"/>
</dbReference>
<reference evidence="6" key="2">
    <citation type="submission" date="2015-01" db="EMBL/GenBank/DDBJ databases">
        <title>Evolutionary Origins and Diversification of the Mycorrhizal Mutualists.</title>
        <authorList>
            <consortium name="DOE Joint Genome Institute"/>
            <consortium name="Mycorrhizal Genomics Consortium"/>
            <person name="Kohler A."/>
            <person name="Kuo A."/>
            <person name="Nagy L.G."/>
            <person name="Floudas D."/>
            <person name="Copeland A."/>
            <person name="Barry K.W."/>
            <person name="Cichocki N."/>
            <person name="Veneault-Fourrey C."/>
            <person name="LaButti K."/>
            <person name="Lindquist E.A."/>
            <person name="Lipzen A."/>
            <person name="Lundell T."/>
            <person name="Morin E."/>
            <person name="Murat C."/>
            <person name="Riley R."/>
            <person name="Ohm R."/>
            <person name="Sun H."/>
            <person name="Tunlid A."/>
            <person name="Henrissat B."/>
            <person name="Grigoriev I.V."/>
            <person name="Hibbett D.S."/>
            <person name="Martin F."/>
        </authorList>
    </citation>
    <scope>NUCLEOTIDE SEQUENCE [LARGE SCALE GENOMIC DNA]</scope>
    <source>
        <strain evidence="6">MAFF 305830</strain>
    </source>
</reference>
<name>A0A0C2X2N9_SERVB</name>
<dbReference type="PROSITE" id="PS50102">
    <property type="entry name" value="RRM"/>
    <property type="match status" value="1"/>
</dbReference>
<dbReference type="InterPro" id="IPR012677">
    <property type="entry name" value="Nucleotide-bd_a/b_plait_sf"/>
</dbReference>
<dbReference type="Proteomes" id="UP000054097">
    <property type="component" value="Unassembled WGS sequence"/>
</dbReference>